<sequence length="217" mass="22884">MTQYYQSSSKATTTLENIKCSGHVLAGITSIFSFHTDVVVKISKVCICENDEHYVYEGKLGGMEAKMPCGVCTACMGTIAHCGKNVTDFEIGDRVTIEPGSRCGCCEMCMSGCYNLCEESTCYMAESVEGGCLAKLPDCVCDEDGAMVQPLSMALHACNRAEVSAGSHVLVSGAGCMGLLCVGVAKAMGATKIMVMGKVALSRVTVFVSLTETLTKL</sequence>
<dbReference type="GO" id="GO:0016491">
    <property type="term" value="F:oxidoreductase activity"/>
    <property type="evidence" value="ECO:0007669"/>
    <property type="project" value="UniProtKB-KW"/>
</dbReference>
<keyword evidence="4" id="KW-0862">Zinc</keyword>
<evidence type="ECO:0000256" key="1">
    <source>
        <dbReference type="ARBA" id="ARBA00001947"/>
    </source>
</evidence>
<dbReference type="GO" id="GO:0046872">
    <property type="term" value="F:metal ion binding"/>
    <property type="evidence" value="ECO:0007669"/>
    <property type="project" value="UniProtKB-KW"/>
</dbReference>
<dbReference type="InterPro" id="IPR013154">
    <property type="entry name" value="ADH-like_N"/>
</dbReference>
<dbReference type="Pfam" id="PF08240">
    <property type="entry name" value="ADH_N"/>
    <property type="match status" value="1"/>
</dbReference>
<dbReference type="OrthoDB" id="1879366at2759"/>
<protein>
    <submittedName>
        <fullName evidence="7">Putative D-xylulose reductase A</fullName>
    </submittedName>
</protein>
<keyword evidence="5" id="KW-0560">Oxidoreductase</keyword>
<comment type="similarity">
    <text evidence="2">Belongs to the zinc-containing alcohol dehydrogenase family.</text>
</comment>
<dbReference type="SUPFAM" id="SSF50129">
    <property type="entry name" value="GroES-like"/>
    <property type="match status" value="1"/>
</dbReference>
<dbReference type="Proteomes" id="UP000324222">
    <property type="component" value="Unassembled WGS sequence"/>
</dbReference>
<evidence type="ECO:0000256" key="2">
    <source>
        <dbReference type="ARBA" id="ARBA00008072"/>
    </source>
</evidence>
<keyword evidence="3" id="KW-0479">Metal-binding</keyword>
<dbReference type="Gene3D" id="3.90.180.10">
    <property type="entry name" value="Medium-chain alcohol dehydrogenases, catalytic domain"/>
    <property type="match status" value="1"/>
</dbReference>
<dbReference type="InterPro" id="IPR011032">
    <property type="entry name" value="GroES-like_sf"/>
</dbReference>
<dbReference type="AlphaFoldDB" id="A0A5B7ID59"/>
<name>A0A5B7ID59_PORTR</name>
<reference evidence="7 8" key="1">
    <citation type="submission" date="2019-05" db="EMBL/GenBank/DDBJ databases">
        <title>Another draft genome of Portunus trituberculatus and its Hox gene families provides insights of decapod evolution.</title>
        <authorList>
            <person name="Jeong J.-H."/>
            <person name="Song I."/>
            <person name="Kim S."/>
            <person name="Choi T."/>
            <person name="Kim D."/>
            <person name="Ryu S."/>
            <person name="Kim W."/>
        </authorList>
    </citation>
    <scope>NUCLEOTIDE SEQUENCE [LARGE SCALE GENOMIC DNA]</scope>
    <source>
        <tissue evidence="7">Muscle</tissue>
    </source>
</reference>
<feature type="domain" description="Alcohol dehydrogenase-like N-terminal" evidence="6">
    <location>
        <begin position="36"/>
        <end position="134"/>
    </location>
</feature>
<dbReference type="PANTHER" id="PTHR43161:SF9">
    <property type="entry name" value="SORBITOL DEHYDROGENASE"/>
    <property type="match status" value="1"/>
</dbReference>
<evidence type="ECO:0000256" key="5">
    <source>
        <dbReference type="ARBA" id="ARBA00023002"/>
    </source>
</evidence>
<proteinExistence type="inferred from homology"/>
<evidence type="ECO:0000259" key="6">
    <source>
        <dbReference type="Pfam" id="PF08240"/>
    </source>
</evidence>
<comment type="cofactor">
    <cofactor evidence="1">
        <name>Zn(2+)</name>
        <dbReference type="ChEBI" id="CHEBI:29105"/>
    </cofactor>
</comment>
<accession>A0A5B7ID59</accession>
<organism evidence="7 8">
    <name type="scientific">Portunus trituberculatus</name>
    <name type="common">Swimming crab</name>
    <name type="synonym">Neptunus trituberculatus</name>
    <dbReference type="NCBI Taxonomy" id="210409"/>
    <lineage>
        <taxon>Eukaryota</taxon>
        <taxon>Metazoa</taxon>
        <taxon>Ecdysozoa</taxon>
        <taxon>Arthropoda</taxon>
        <taxon>Crustacea</taxon>
        <taxon>Multicrustacea</taxon>
        <taxon>Malacostraca</taxon>
        <taxon>Eumalacostraca</taxon>
        <taxon>Eucarida</taxon>
        <taxon>Decapoda</taxon>
        <taxon>Pleocyemata</taxon>
        <taxon>Brachyura</taxon>
        <taxon>Eubrachyura</taxon>
        <taxon>Portunoidea</taxon>
        <taxon>Portunidae</taxon>
        <taxon>Portuninae</taxon>
        <taxon>Portunus</taxon>
    </lineage>
</organism>
<dbReference type="PANTHER" id="PTHR43161">
    <property type="entry name" value="SORBITOL DEHYDROGENASE"/>
    <property type="match status" value="1"/>
</dbReference>
<dbReference type="Gene3D" id="3.40.50.720">
    <property type="entry name" value="NAD(P)-binding Rossmann-like Domain"/>
    <property type="match status" value="1"/>
</dbReference>
<evidence type="ECO:0000256" key="3">
    <source>
        <dbReference type="ARBA" id="ARBA00022723"/>
    </source>
</evidence>
<gene>
    <name evidence="7" type="primary">xdhA_1</name>
    <name evidence="7" type="ORF">E2C01_076405</name>
</gene>
<evidence type="ECO:0000313" key="8">
    <source>
        <dbReference type="Proteomes" id="UP000324222"/>
    </source>
</evidence>
<evidence type="ECO:0000256" key="4">
    <source>
        <dbReference type="ARBA" id="ARBA00022833"/>
    </source>
</evidence>
<evidence type="ECO:0000313" key="7">
    <source>
        <dbReference type="EMBL" id="MPC81772.1"/>
    </source>
</evidence>
<dbReference type="EMBL" id="VSRR010057967">
    <property type="protein sequence ID" value="MPC81772.1"/>
    <property type="molecule type" value="Genomic_DNA"/>
</dbReference>
<keyword evidence="8" id="KW-1185">Reference proteome</keyword>
<comment type="caution">
    <text evidence="7">The sequence shown here is derived from an EMBL/GenBank/DDBJ whole genome shotgun (WGS) entry which is preliminary data.</text>
</comment>